<dbReference type="GO" id="GO:0005886">
    <property type="term" value="C:plasma membrane"/>
    <property type="evidence" value="ECO:0007669"/>
    <property type="project" value="TreeGrafter"/>
</dbReference>
<dbReference type="OrthoDB" id="9778236at2"/>
<reference evidence="1 2" key="1">
    <citation type="submission" date="2017-06" db="EMBL/GenBank/DDBJ databases">
        <title>Neisseria chenwenguii sp. nov., isolated from the intestinal contents of Tibetan Plateau Pika in Yushu, Qinghai Province, China.</title>
        <authorList>
            <person name="Zhang G."/>
        </authorList>
    </citation>
    <scope>NUCLEOTIDE SEQUENCE [LARGE SCALE GENOMIC DNA]</scope>
    <source>
        <strain evidence="1 2">10023</strain>
    </source>
</reference>
<proteinExistence type="predicted"/>
<dbReference type="PANTHER" id="PTHR30438">
    <property type="entry name" value="36 KDA ANTIGEN-RELATED"/>
    <property type="match status" value="1"/>
</dbReference>
<dbReference type="PANTHER" id="PTHR30438:SF2">
    <property type="entry name" value="MEMBRANE PROTEIN"/>
    <property type="match status" value="1"/>
</dbReference>
<name>A0A220RZH1_9NEIS</name>
<dbReference type="EMBL" id="CP022278">
    <property type="protein sequence ID" value="ASK26630.1"/>
    <property type="molecule type" value="Genomic_DNA"/>
</dbReference>
<organism evidence="1 2">
    <name type="scientific">Neisseria chenwenguii</name>
    <dbReference type="NCBI Taxonomy" id="1853278"/>
    <lineage>
        <taxon>Bacteria</taxon>
        <taxon>Pseudomonadati</taxon>
        <taxon>Pseudomonadota</taxon>
        <taxon>Betaproteobacteria</taxon>
        <taxon>Neisseriales</taxon>
        <taxon>Neisseriaceae</taxon>
        <taxon>Neisseria</taxon>
    </lineage>
</organism>
<dbReference type="SUPFAM" id="SSF111369">
    <property type="entry name" value="HlyD-like secretion proteins"/>
    <property type="match status" value="1"/>
</dbReference>
<keyword evidence="2" id="KW-1185">Reference proteome</keyword>
<dbReference type="Gene3D" id="2.40.50.100">
    <property type="match status" value="1"/>
</dbReference>
<evidence type="ECO:0000313" key="2">
    <source>
        <dbReference type="Proteomes" id="UP000198238"/>
    </source>
</evidence>
<sequence length="323" mass="34370">MNKLVPLALAAAVAAGGYYIYTRQHTDALPAGIAQSNGRLELNRFDIASLYPGRVEEMLVDEGSEVAAGDVLAKLSSDTSSSRVEAAKAQKQRAVESATRAAAEMKALAQRQKVAQMEWDNALELKRDDLVSDSEVRRRKAERDSAAAQVEAARAAQAEAQAAVNAAQAQINEAASADGDMTIRSPKAGRVEYKIAETGSVIAAGSKVVSLLDPADVSMNIFLPNGQAGRLKTGDDARIRLDSLNAVFPAKISFIATDAQFTPKAVETADERAKLMFKVKLKIPADTALKYNRLLKGGMTGNGFVKTDAKAAWPADLAVKLPK</sequence>
<evidence type="ECO:0000313" key="1">
    <source>
        <dbReference type="EMBL" id="ASK26630.1"/>
    </source>
</evidence>
<gene>
    <name evidence="1" type="ORF">BG910_01725</name>
</gene>
<dbReference type="AlphaFoldDB" id="A0A220RZH1"/>
<accession>A0A220RZH1</accession>
<protein>
    <submittedName>
        <fullName evidence="1">Acriflavin resistance protein</fullName>
    </submittedName>
</protein>
<dbReference type="KEGG" id="nei:BG910_01725"/>
<dbReference type="Proteomes" id="UP000198238">
    <property type="component" value="Chromosome"/>
</dbReference>
<dbReference type="Gene3D" id="2.40.30.170">
    <property type="match status" value="1"/>
</dbReference>
<dbReference type="RefSeq" id="WP_089035352.1">
    <property type="nucleotide sequence ID" value="NZ_CP022278.1"/>
</dbReference>